<protein>
    <recommendedName>
        <fullName evidence="1">PiggyBac transposable element-derived protein domain-containing protein</fullName>
    </recommendedName>
</protein>
<evidence type="ECO:0000313" key="3">
    <source>
        <dbReference type="Proteomes" id="UP001162156"/>
    </source>
</evidence>
<sequence>MFYTHDMEFYSGKQPSGPFHLPNDTASIVKRPISTMDKSARNITVDNYFTSIPLANDLLLSHNLTTVGILRKNKLEIPGEFLNINDRPTCSTMSAFGKKDNNFLFASYISEKKKSVLMLSTFHNEGIIDPTSIEAKKPEVITFYNCTKGDMDVVDRLKSEYCVTRTSNRWPLSVFSTLLNIDSPLNIPCINSNIIPDASKKNNRRHWC</sequence>
<evidence type="ECO:0000313" key="2">
    <source>
        <dbReference type="EMBL" id="KAJ8931028.1"/>
    </source>
</evidence>
<dbReference type="PANTHER" id="PTHR46599">
    <property type="entry name" value="PIGGYBAC TRANSPOSABLE ELEMENT-DERIVED PROTEIN 4"/>
    <property type="match status" value="1"/>
</dbReference>
<proteinExistence type="predicted"/>
<feature type="domain" description="PiggyBac transposable element-derived protein" evidence="1">
    <location>
        <begin position="3"/>
        <end position="181"/>
    </location>
</feature>
<dbReference type="Pfam" id="PF13843">
    <property type="entry name" value="DDE_Tnp_1_7"/>
    <property type="match status" value="1"/>
</dbReference>
<comment type="caution">
    <text evidence="2">The sequence shown here is derived from an EMBL/GenBank/DDBJ whole genome shotgun (WGS) entry which is preliminary data.</text>
</comment>
<name>A0AAV8WWE6_9CUCU</name>
<organism evidence="2 3">
    <name type="scientific">Rhamnusium bicolor</name>
    <dbReference type="NCBI Taxonomy" id="1586634"/>
    <lineage>
        <taxon>Eukaryota</taxon>
        <taxon>Metazoa</taxon>
        <taxon>Ecdysozoa</taxon>
        <taxon>Arthropoda</taxon>
        <taxon>Hexapoda</taxon>
        <taxon>Insecta</taxon>
        <taxon>Pterygota</taxon>
        <taxon>Neoptera</taxon>
        <taxon>Endopterygota</taxon>
        <taxon>Coleoptera</taxon>
        <taxon>Polyphaga</taxon>
        <taxon>Cucujiformia</taxon>
        <taxon>Chrysomeloidea</taxon>
        <taxon>Cerambycidae</taxon>
        <taxon>Lepturinae</taxon>
        <taxon>Rhagiini</taxon>
        <taxon>Rhamnusium</taxon>
    </lineage>
</organism>
<keyword evidence="3" id="KW-1185">Reference proteome</keyword>
<evidence type="ECO:0000259" key="1">
    <source>
        <dbReference type="Pfam" id="PF13843"/>
    </source>
</evidence>
<accession>A0AAV8WWE6</accession>
<reference evidence="2" key="1">
    <citation type="journal article" date="2023" name="Insect Mol. Biol.">
        <title>Genome sequencing provides insights into the evolution of gene families encoding plant cell wall-degrading enzymes in longhorned beetles.</title>
        <authorList>
            <person name="Shin N.R."/>
            <person name="Okamura Y."/>
            <person name="Kirsch R."/>
            <person name="Pauchet Y."/>
        </authorList>
    </citation>
    <scope>NUCLEOTIDE SEQUENCE</scope>
    <source>
        <strain evidence="2">RBIC_L_NR</strain>
    </source>
</reference>
<dbReference type="AlphaFoldDB" id="A0AAV8WWE6"/>
<dbReference type="Proteomes" id="UP001162156">
    <property type="component" value="Unassembled WGS sequence"/>
</dbReference>
<dbReference type="EMBL" id="JANEYF010004483">
    <property type="protein sequence ID" value="KAJ8931028.1"/>
    <property type="molecule type" value="Genomic_DNA"/>
</dbReference>
<gene>
    <name evidence="2" type="ORF">NQ314_016112</name>
</gene>
<dbReference type="PANTHER" id="PTHR46599:SF6">
    <property type="entry name" value="DUAL SPECIFICITY PHOSPHATASE 26"/>
    <property type="match status" value="1"/>
</dbReference>
<dbReference type="InterPro" id="IPR029526">
    <property type="entry name" value="PGBD"/>
</dbReference>